<evidence type="ECO:0000313" key="2">
    <source>
        <dbReference type="EMBL" id="EEH10132.1"/>
    </source>
</evidence>
<dbReference type="EMBL" id="GG663364">
    <property type="protein sequence ID" value="EEH10132.1"/>
    <property type="molecule type" value="Genomic_DNA"/>
</dbReference>
<name>C0NFW1_AJECG</name>
<feature type="compositionally biased region" description="Polar residues" evidence="1">
    <location>
        <begin position="41"/>
        <end position="60"/>
    </location>
</feature>
<feature type="region of interest" description="Disordered" evidence="1">
    <location>
        <begin position="1"/>
        <end position="71"/>
    </location>
</feature>
<proteinExistence type="predicted"/>
<gene>
    <name evidence="2" type="ORF">HCBG_01777</name>
</gene>
<dbReference type="AlphaFoldDB" id="C0NFW1"/>
<evidence type="ECO:0000313" key="3">
    <source>
        <dbReference type="Proteomes" id="UP000001631"/>
    </source>
</evidence>
<protein>
    <submittedName>
        <fullName evidence="2">Uncharacterized protein</fullName>
    </submittedName>
</protein>
<feature type="region of interest" description="Disordered" evidence="1">
    <location>
        <begin position="126"/>
        <end position="161"/>
    </location>
</feature>
<evidence type="ECO:0000256" key="1">
    <source>
        <dbReference type="SAM" id="MobiDB-lite"/>
    </source>
</evidence>
<organism evidence="2 3">
    <name type="scientific">Ajellomyces capsulatus (strain G186AR / H82 / ATCC MYA-2454 / RMSCC 2432)</name>
    <name type="common">Darling's disease fungus</name>
    <name type="synonym">Histoplasma capsulatum</name>
    <dbReference type="NCBI Taxonomy" id="447093"/>
    <lineage>
        <taxon>Eukaryota</taxon>
        <taxon>Fungi</taxon>
        <taxon>Dikarya</taxon>
        <taxon>Ascomycota</taxon>
        <taxon>Pezizomycotina</taxon>
        <taxon>Eurotiomycetes</taxon>
        <taxon>Eurotiomycetidae</taxon>
        <taxon>Onygenales</taxon>
        <taxon>Ajellomycetaceae</taxon>
        <taxon>Histoplasma</taxon>
    </lineage>
</organism>
<dbReference type="RefSeq" id="XP_045290612.1">
    <property type="nucleotide sequence ID" value="XM_045428826.1"/>
</dbReference>
<sequence>MAAELGASSRCSTKLMDEEAQGSELSPVGPSAASPDRVPLGQQQPRANQTAALSRESSGANDEGRWRGGGCRGWREIDSSGVWFIILSNSAVTFCSGARFSSRCLGTLFFQIGPGKGSRWRRQQMEDIPWAKEKKSAPIPSHLPPDRSGIPELMDGKKKAD</sequence>
<dbReference type="InParanoid" id="C0NFW1"/>
<dbReference type="GeneID" id="69034793"/>
<dbReference type="VEuPathDB" id="FungiDB:I7I50_00813"/>
<dbReference type="Proteomes" id="UP000001631">
    <property type="component" value="Unassembled WGS sequence"/>
</dbReference>
<feature type="compositionally biased region" description="Basic and acidic residues" evidence="1">
    <location>
        <begin position="126"/>
        <end position="136"/>
    </location>
</feature>
<reference evidence="2" key="1">
    <citation type="submission" date="2009-02" db="EMBL/GenBank/DDBJ databases">
        <title>The Genome Sequence of Ajellomyces capsulatus strain G186AR.</title>
        <authorList>
            <consortium name="The Broad Institute Genome Sequencing Platform"/>
            <person name="Champion M."/>
            <person name="Cuomo C."/>
            <person name="Ma L.-J."/>
            <person name="Henn M.R."/>
            <person name="Sil A."/>
            <person name="Goldman B."/>
            <person name="Young S.K."/>
            <person name="Kodira C.D."/>
            <person name="Zeng Q."/>
            <person name="Koehrsen M."/>
            <person name="Alvarado L."/>
            <person name="Berlin A."/>
            <person name="Borenstein D."/>
            <person name="Chen Z."/>
            <person name="Engels R."/>
            <person name="Freedman E."/>
            <person name="Gellesch M."/>
            <person name="Goldberg J."/>
            <person name="Griggs A."/>
            <person name="Gujja S."/>
            <person name="Heiman D."/>
            <person name="Hepburn T."/>
            <person name="Howarth C."/>
            <person name="Jen D."/>
            <person name="Larson L."/>
            <person name="Lewis B."/>
            <person name="Mehta T."/>
            <person name="Park D."/>
            <person name="Pearson M."/>
            <person name="Roberts A."/>
            <person name="Saif S."/>
            <person name="Shea T."/>
            <person name="Shenoy N."/>
            <person name="Sisk P."/>
            <person name="Stolte C."/>
            <person name="Sykes S."/>
            <person name="Walk T."/>
            <person name="White J."/>
            <person name="Yandava C."/>
            <person name="Klein B."/>
            <person name="McEwen J.G."/>
            <person name="Puccia R."/>
            <person name="Goldman G.H."/>
            <person name="Felipe M.S."/>
            <person name="Nino-Vega G."/>
            <person name="San-Blas G."/>
            <person name="Taylor J."/>
            <person name="Mendoza L."/>
            <person name="Galagan J."/>
            <person name="Nusbaum C."/>
            <person name="Birren B."/>
        </authorList>
    </citation>
    <scope>NUCLEOTIDE SEQUENCE</scope>
    <source>
        <strain evidence="2">G186AR</strain>
    </source>
</reference>
<accession>C0NFW1</accession>
<dbReference type="HOGENOM" id="CLU_1643224_0_0_1"/>
<keyword evidence="3" id="KW-1185">Reference proteome</keyword>